<reference evidence="2" key="1">
    <citation type="journal article" date="2020" name="Phytopathology">
        <title>Genome sequence of the chestnut blight fungus Cryphonectria parasitica EP155: A fundamental resource for an archetypical invasive plant pathogen.</title>
        <authorList>
            <person name="Crouch J.A."/>
            <person name="Dawe A."/>
            <person name="Aerts A."/>
            <person name="Barry K."/>
            <person name="Churchill A.C.L."/>
            <person name="Grimwood J."/>
            <person name="Hillman B."/>
            <person name="Milgroom M.G."/>
            <person name="Pangilinan J."/>
            <person name="Smith M."/>
            <person name="Salamov A."/>
            <person name="Schmutz J."/>
            <person name="Yadav J."/>
            <person name="Grigoriev I.V."/>
            <person name="Nuss D."/>
        </authorList>
    </citation>
    <scope>NUCLEOTIDE SEQUENCE</scope>
    <source>
        <strain evidence="2">EP155</strain>
    </source>
</reference>
<feature type="compositionally biased region" description="Polar residues" evidence="1">
    <location>
        <begin position="30"/>
        <end position="40"/>
    </location>
</feature>
<feature type="region of interest" description="Disordered" evidence="1">
    <location>
        <begin position="134"/>
        <end position="300"/>
    </location>
</feature>
<name>A0A9P4XZZ6_CRYP1</name>
<proteinExistence type="predicted"/>
<gene>
    <name evidence="2" type="ORF">M406DRAFT_75228</name>
</gene>
<protein>
    <submittedName>
        <fullName evidence="2">Uncharacterized protein</fullName>
    </submittedName>
</protein>
<dbReference type="EMBL" id="MU032349">
    <property type="protein sequence ID" value="KAF3764003.1"/>
    <property type="molecule type" value="Genomic_DNA"/>
</dbReference>
<dbReference type="GeneID" id="63842948"/>
<evidence type="ECO:0000313" key="3">
    <source>
        <dbReference type="Proteomes" id="UP000803844"/>
    </source>
</evidence>
<sequence length="464" mass="49526">MQQHIRAWLQRIAKKPASHEVVQPQEHQTHSASISNTVQKDLNDPPPLYDNPNARPITCREPRLVLPHYYFKALRYVGAIACKGTAKFIEKNPRATDLETEAWVKNVVDIAVAQGISILLEWIECEEEVLREEEVLEPGRRKDDEEEEEEKEEEEDDDDDDGDGDDDDGGGSRPANDPEAGRPLEDRPRRPSPSLSRPAQGIPSSRPQGPSSSGPATGTQASPAASSPAAASAASSPAGAGSGPAAATIISSSSSSSSRYYTPPSEAVPPSESRHGAGRQLDAPVPRRRVVSKEERGGEDAWRSPDIFESLLVLVLCDISLICPQPCTTNILSALANCSLPAGLVKLVFMTKKANEKVIQKFKQGLYATQTLLAADASGVASKAHSTAATSSPFREGTRLMADGQILISRHRSSATPPVAAPLVSHHSSSATHSFSLNPRSSPPAYLCPLGRTGPSTAIGLVVV</sequence>
<evidence type="ECO:0000313" key="2">
    <source>
        <dbReference type="EMBL" id="KAF3764003.1"/>
    </source>
</evidence>
<dbReference type="RefSeq" id="XP_040774964.1">
    <property type="nucleotide sequence ID" value="XM_040925819.1"/>
</dbReference>
<feature type="compositionally biased region" description="Basic and acidic residues" evidence="1">
    <location>
        <begin position="291"/>
        <end position="300"/>
    </location>
</feature>
<feature type="compositionally biased region" description="Low complexity" evidence="1">
    <location>
        <begin position="192"/>
        <end position="258"/>
    </location>
</feature>
<dbReference type="Proteomes" id="UP000803844">
    <property type="component" value="Unassembled WGS sequence"/>
</dbReference>
<keyword evidence="3" id="KW-1185">Reference proteome</keyword>
<feature type="compositionally biased region" description="Basic and acidic residues" evidence="1">
    <location>
        <begin position="179"/>
        <end position="189"/>
    </location>
</feature>
<dbReference type="AlphaFoldDB" id="A0A9P4XZZ6"/>
<organism evidence="2 3">
    <name type="scientific">Cryphonectria parasitica (strain ATCC 38755 / EP155)</name>
    <dbReference type="NCBI Taxonomy" id="660469"/>
    <lineage>
        <taxon>Eukaryota</taxon>
        <taxon>Fungi</taxon>
        <taxon>Dikarya</taxon>
        <taxon>Ascomycota</taxon>
        <taxon>Pezizomycotina</taxon>
        <taxon>Sordariomycetes</taxon>
        <taxon>Sordariomycetidae</taxon>
        <taxon>Diaporthales</taxon>
        <taxon>Cryphonectriaceae</taxon>
        <taxon>Cryphonectria-Endothia species complex</taxon>
        <taxon>Cryphonectria</taxon>
    </lineage>
</organism>
<comment type="caution">
    <text evidence="2">The sequence shown here is derived from an EMBL/GenBank/DDBJ whole genome shotgun (WGS) entry which is preliminary data.</text>
</comment>
<feature type="compositionally biased region" description="Acidic residues" evidence="1">
    <location>
        <begin position="144"/>
        <end position="169"/>
    </location>
</feature>
<accession>A0A9P4XZZ6</accession>
<feature type="region of interest" description="Disordered" evidence="1">
    <location>
        <begin position="16"/>
        <end position="47"/>
    </location>
</feature>
<evidence type="ECO:0000256" key="1">
    <source>
        <dbReference type="SAM" id="MobiDB-lite"/>
    </source>
</evidence>